<dbReference type="Proteomes" id="UP000823941">
    <property type="component" value="Chromosome 25"/>
</dbReference>
<sequence>MDIGDISKVANRKRINADAEKLREKVSRETAKIIKLKVAQDTAYWDLKEKLHQLENNHERLQQNMVDVQMQHESISGQYQDELRLRPETINKLSSTREICDVLEEYSSRLKDTVSRCKADQAALADAYTRSGQFVKEVNLKHAQSDERHRKDTVSRCKADQAALADAYTRSGQFVKEVNLKHAQSDERHRVTVANLQDKLKLTTEHQAQLVSLFTTTQSQLESEARSQRARGDAALQQRDELAAAVGKATRELELMKKELETKEGAISTLQGDMQRLLREATLRCAELQDKLDNREKELKDSTSSAEALKQALTNQEQFSASLVAQNSQLQERAAAMEDEAGRVAGEMAVLQGKLEDLTVSSDSLHRDVAALAETKEALEKEAAEQKQLLTNAATQIESMTSQLDALQLDKAAVEQQLASTSDEVQAKTAVIEELKTAVQRAEEKIAEVEKEMEELRVSYDNKILELTATLETRQEENTSKGETINKLMNDIKICMEVRSRLEANLDKIRRDTDAERLGWQERERALVRQLEQLEAVNKDKEQELSKQMSIILEIRGEKEKLQEKISGMQNTIDNIQKELTGRAPPPARLPAEQDNDNAVSMTPLQKKGGAEFLRPRERTEKLDIFNIFSDSSMDGENMLDPVEVDRRFEAISRGERVRCMPLLKRRRAPPPPAPGGEGEQDTPISLSQVRSEIKSKGNTFFRNKRNEKNQKRFRKIGEAEENE</sequence>
<reference evidence="3 4" key="1">
    <citation type="submission" date="2021-06" db="EMBL/GenBank/DDBJ databases">
        <title>A haploid diamondback moth (Plutella xylostella L.) genome assembly resolves 31 chromosomes and identifies a diamide resistance mutation.</title>
        <authorList>
            <person name="Ward C.M."/>
            <person name="Perry K.D."/>
            <person name="Baker G."/>
            <person name="Powis K."/>
            <person name="Heckel D.G."/>
            <person name="Baxter S.W."/>
        </authorList>
    </citation>
    <scope>NUCLEOTIDE SEQUENCE [LARGE SCALE GENOMIC DNA]</scope>
    <source>
        <strain evidence="3 4">LV</strain>
        <tissue evidence="3">Single pupa</tissue>
    </source>
</reference>
<evidence type="ECO:0000313" key="4">
    <source>
        <dbReference type="Proteomes" id="UP000823941"/>
    </source>
</evidence>
<dbReference type="PANTHER" id="PTHR23159">
    <property type="entry name" value="CENTROSOMAL PROTEIN 2"/>
    <property type="match status" value="1"/>
</dbReference>
<organism evidence="3 4">
    <name type="scientific">Plutella xylostella</name>
    <name type="common">Diamondback moth</name>
    <name type="synonym">Plutella maculipennis</name>
    <dbReference type="NCBI Taxonomy" id="51655"/>
    <lineage>
        <taxon>Eukaryota</taxon>
        <taxon>Metazoa</taxon>
        <taxon>Ecdysozoa</taxon>
        <taxon>Arthropoda</taxon>
        <taxon>Hexapoda</taxon>
        <taxon>Insecta</taxon>
        <taxon>Pterygota</taxon>
        <taxon>Neoptera</taxon>
        <taxon>Endopterygota</taxon>
        <taxon>Lepidoptera</taxon>
        <taxon>Glossata</taxon>
        <taxon>Ditrysia</taxon>
        <taxon>Yponomeutoidea</taxon>
        <taxon>Plutellidae</taxon>
        <taxon>Plutella</taxon>
    </lineage>
</organism>
<proteinExistence type="predicted"/>
<keyword evidence="1" id="KW-0175">Coiled coil</keyword>
<keyword evidence="4" id="KW-1185">Reference proteome</keyword>
<feature type="coiled-coil region" evidence="1">
    <location>
        <begin position="239"/>
        <end position="466"/>
    </location>
</feature>
<dbReference type="SUPFAM" id="SSF57997">
    <property type="entry name" value="Tropomyosin"/>
    <property type="match status" value="1"/>
</dbReference>
<comment type="caution">
    <text evidence="3">The sequence shown here is derived from an EMBL/GenBank/DDBJ whole genome shotgun (WGS) entry which is preliminary data.</text>
</comment>
<feature type="compositionally biased region" description="Basic and acidic residues" evidence="2">
    <location>
        <begin position="705"/>
        <end position="724"/>
    </location>
</feature>
<name>A0ABQ7PXJ1_PLUXY</name>
<accession>A0ABQ7PXJ1</accession>
<dbReference type="EMBL" id="JAHIBW010000025">
    <property type="protein sequence ID" value="KAG7297701.1"/>
    <property type="molecule type" value="Genomic_DNA"/>
</dbReference>
<protein>
    <submittedName>
        <fullName evidence="3">Uncharacterized protein</fullName>
    </submittedName>
</protein>
<dbReference type="Gene3D" id="1.10.287.1490">
    <property type="match status" value="1"/>
</dbReference>
<evidence type="ECO:0000256" key="2">
    <source>
        <dbReference type="SAM" id="MobiDB-lite"/>
    </source>
</evidence>
<dbReference type="PANTHER" id="PTHR23159:SF31">
    <property type="entry name" value="CENTROSOME-ASSOCIATED PROTEIN CEP250 ISOFORM X1"/>
    <property type="match status" value="1"/>
</dbReference>
<feature type="coiled-coil region" evidence="1">
    <location>
        <begin position="524"/>
        <end position="579"/>
    </location>
</feature>
<evidence type="ECO:0000313" key="3">
    <source>
        <dbReference type="EMBL" id="KAG7297701.1"/>
    </source>
</evidence>
<feature type="coiled-coil region" evidence="1">
    <location>
        <begin position="12"/>
        <end position="71"/>
    </location>
</feature>
<feature type="region of interest" description="Disordered" evidence="2">
    <location>
        <begin position="665"/>
        <end position="724"/>
    </location>
</feature>
<feature type="compositionally biased region" description="Polar residues" evidence="2">
    <location>
        <begin position="683"/>
        <end position="702"/>
    </location>
</feature>
<gene>
    <name evidence="3" type="ORF">JYU34_018418</name>
</gene>
<evidence type="ECO:0000256" key="1">
    <source>
        <dbReference type="SAM" id="Coils"/>
    </source>
</evidence>